<dbReference type="InterPro" id="IPR048020">
    <property type="entry name" value="Transpos_IS3"/>
</dbReference>
<comment type="caution">
    <text evidence="4">The sequence shown here is derived from an EMBL/GenBank/DDBJ whole genome shotgun (WGS) entry which is preliminary data.</text>
</comment>
<dbReference type="InterPro" id="IPR025948">
    <property type="entry name" value="HTH-like_dom"/>
</dbReference>
<dbReference type="SUPFAM" id="SSF53098">
    <property type="entry name" value="Ribonuclease H-like"/>
    <property type="match status" value="1"/>
</dbReference>
<dbReference type="PROSITE" id="PS50994">
    <property type="entry name" value="INTEGRASE"/>
    <property type="match status" value="1"/>
</dbReference>
<feature type="domain" description="Integrase catalytic" evidence="3">
    <location>
        <begin position="132"/>
        <end position="254"/>
    </location>
</feature>
<dbReference type="AlphaFoldDB" id="A0A4R0WL76"/>
<evidence type="ECO:0000256" key="1">
    <source>
        <dbReference type="ARBA" id="ARBA00002286"/>
    </source>
</evidence>
<dbReference type="Pfam" id="PF00665">
    <property type="entry name" value="rve"/>
    <property type="match status" value="1"/>
</dbReference>
<evidence type="ECO:0000313" key="4">
    <source>
        <dbReference type="EMBL" id="TCF95106.1"/>
    </source>
</evidence>
<dbReference type="PANTHER" id="PTHR46889:SF4">
    <property type="entry name" value="TRANSPOSASE INSO FOR INSERTION SEQUENCE ELEMENT IS911B-RELATED"/>
    <property type="match status" value="1"/>
</dbReference>
<dbReference type="InterPro" id="IPR001584">
    <property type="entry name" value="Integrase_cat-core"/>
</dbReference>
<proteinExistence type="predicted"/>
<evidence type="ECO:0000256" key="2">
    <source>
        <dbReference type="SAM" id="MobiDB-lite"/>
    </source>
</evidence>
<accession>A0A4R0WL76</accession>
<dbReference type="GO" id="GO:0003676">
    <property type="term" value="F:nucleic acid binding"/>
    <property type="evidence" value="ECO:0007669"/>
    <property type="project" value="InterPro"/>
</dbReference>
<dbReference type="NCBIfam" id="NF033516">
    <property type="entry name" value="transpos_IS3"/>
    <property type="match status" value="1"/>
</dbReference>
<dbReference type="Gene3D" id="3.30.420.10">
    <property type="entry name" value="Ribonuclease H-like superfamily/Ribonuclease H"/>
    <property type="match status" value="1"/>
</dbReference>
<dbReference type="InterPro" id="IPR050900">
    <property type="entry name" value="Transposase_IS3/IS150/IS904"/>
</dbReference>
<protein>
    <submittedName>
        <fullName evidence="4">Transposase</fullName>
    </submittedName>
</protein>
<organism evidence="4 5">
    <name type="scientific">Bifidobacterium longum subsp. longum</name>
    <dbReference type="NCBI Taxonomy" id="1679"/>
    <lineage>
        <taxon>Bacteria</taxon>
        <taxon>Bacillati</taxon>
        <taxon>Actinomycetota</taxon>
        <taxon>Actinomycetes</taxon>
        <taxon>Bifidobacteriales</taxon>
        <taxon>Bifidobacteriaceae</taxon>
        <taxon>Bifidobacterium</taxon>
    </lineage>
</organism>
<dbReference type="Pfam" id="PF13276">
    <property type="entry name" value="HTH_21"/>
    <property type="match status" value="1"/>
</dbReference>
<comment type="function">
    <text evidence="1">Involved in the transposition of the insertion sequence.</text>
</comment>
<feature type="region of interest" description="Disordered" evidence="2">
    <location>
        <begin position="105"/>
        <end position="125"/>
    </location>
</feature>
<dbReference type="PANTHER" id="PTHR46889">
    <property type="entry name" value="TRANSPOSASE INSF FOR INSERTION SEQUENCE IS3B-RELATED"/>
    <property type="match status" value="1"/>
</dbReference>
<name>A0A4R0WL76_BIFLL</name>
<dbReference type="EMBL" id="SHTU01000019">
    <property type="protein sequence ID" value="TCF95106.1"/>
    <property type="molecule type" value="Genomic_DNA"/>
</dbReference>
<evidence type="ECO:0000313" key="5">
    <source>
        <dbReference type="Proteomes" id="UP000291713"/>
    </source>
</evidence>
<dbReference type="InterPro" id="IPR036397">
    <property type="entry name" value="RNaseH_sf"/>
</dbReference>
<reference evidence="4 5" key="1">
    <citation type="journal article" date="2018" name="Sci. Rep.">
        <title>Genomic diversity and distribution of Bifidobacterium longum subsp. longum across the human lifespan.</title>
        <authorList>
            <person name="Odamaki T."/>
            <person name="Bottacini F."/>
            <person name="Kato K."/>
            <person name="Mitsuyama E."/>
            <person name="Yoshida K."/>
            <person name="Horigome A."/>
            <person name="Xiao J.Z."/>
            <person name="van Sinderen D."/>
        </authorList>
    </citation>
    <scope>NUCLEOTIDE SEQUENCE [LARGE SCALE GENOMIC DNA]</scope>
    <source>
        <strain evidence="4 5">MCC10120</strain>
    </source>
</reference>
<gene>
    <name evidence="4" type="ORF">MCC10120_1087</name>
</gene>
<sequence>MAAYIDEYRNRFKVGPICRVLSESLGCGFLAPRGYRMVESRPVSRMRARHEALARGVMGIHAGGFSAVYGYRKVWHGLIGKGWDPGEVGRDQVMNIMRGLGMQGVRRGKTPDAAKPAKGAGGRPDLVDRKFEAEAPNRLHVADITYVRMADGRFAYTAFVTDVFAGRIVGWACATTMNTEELPLQALEQAIAWAASHGGADGLARHGDHGVQYTGTVYATRVMEYGMPPSTGTVGDSYDNAMAESADGAYKTELVWRRKPFHDLKDLGPATFRWVSWRGLETAAPVHGLQDTGSGGNRVLYESSGASRLTIKAEQKSGHFTRMIMAVPRQ</sequence>
<dbReference type="GO" id="GO:0015074">
    <property type="term" value="P:DNA integration"/>
    <property type="evidence" value="ECO:0007669"/>
    <property type="project" value="InterPro"/>
</dbReference>
<evidence type="ECO:0000259" key="3">
    <source>
        <dbReference type="PROSITE" id="PS50994"/>
    </source>
</evidence>
<dbReference type="InterPro" id="IPR012337">
    <property type="entry name" value="RNaseH-like_sf"/>
</dbReference>
<dbReference type="Proteomes" id="UP000291713">
    <property type="component" value="Unassembled WGS sequence"/>
</dbReference>